<dbReference type="GO" id="GO:0016740">
    <property type="term" value="F:transferase activity"/>
    <property type="evidence" value="ECO:0007669"/>
    <property type="project" value="UniProtKB-KW"/>
</dbReference>
<dbReference type="InterPro" id="IPR016181">
    <property type="entry name" value="Acyl_CoA_acyltransferase"/>
</dbReference>
<gene>
    <name evidence="1" type="primary">pseH</name>
    <name evidence="1" type="ORF">C2869_15740</name>
</gene>
<dbReference type="NCBIfam" id="TIGR03585">
    <property type="entry name" value="PseH"/>
    <property type="match status" value="1"/>
</dbReference>
<dbReference type="Proteomes" id="UP000244441">
    <property type="component" value="Chromosome"/>
</dbReference>
<evidence type="ECO:0000313" key="1">
    <source>
        <dbReference type="EMBL" id="AWB67787.1"/>
    </source>
</evidence>
<organism evidence="1 2">
    <name type="scientific">Saccharobesus litoralis</name>
    <dbReference type="NCBI Taxonomy" id="2172099"/>
    <lineage>
        <taxon>Bacteria</taxon>
        <taxon>Pseudomonadati</taxon>
        <taxon>Pseudomonadota</taxon>
        <taxon>Gammaproteobacteria</taxon>
        <taxon>Alteromonadales</taxon>
        <taxon>Alteromonadaceae</taxon>
        <taxon>Saccharobesus</taxon>
    </lineage>
</organism>
<dbReference type="Gene3D" id="3.40.630.30">
    <property type="match status" value="1"/>
</dbReference>
<keyword evidence="1" id="KW-0808">Transferase</keyword>
<dbReference type="SUPFAM" id="SSF55729">
    <property type="entry name" value="Acyl-CoA N-acyltransferases (Nat)"/>
    <property type="match status" value="1"/>
</dbReference>
<dbReference type="InterPro" id="IPR020036">
    <property type="entry name" value="PseH"/>
</dbReference>
<dbReference type="PANTHER" id="PTHR43415:SF3">
    <property type="entry name" value="GNAT-FAMILY ACETYLTRANSFERASE"/>
    <property type="match status" value="1"/>
</dbReference>
<dbReference type="KEGG" id="cate:C2869_15740"/>
<name>A0A2S0VU93_9ALTE</name>
<dbReference type="OrthoDB" id="5358891at2"/>
<dbReference type="PANTHER" id="PTHR43415">
    <property type="entry name" value="SPERMIDINE N(1)-ACETYLTRANSFERASE"/>
    <property type="match status" value="1"/>
</dbReference>
<evidence type="ECO:0000313" key="2">
    <source>
        <dbReference type="Proteomes" id="UP000244441"/>
    </source>
</evidence>
<dbReference type="EMBL" id="CP026604">
    <property type="protein sequence ID" value="AWB67787.1"/>
    <property type="molecule type" value="Genomic_DNA"/>
</dbReference>
<protein>
    <submittedName>
        <fullName evidence="1">UDP-4-amino-4, 6-dideoxy-N-acetyl-beta-L-altrosamine N-acetyltransferase</fullName>
    </submittedName>
</protein>
<accession>A0A2S0VU93</accession>
<dbReference type="Pfam" id="PF13420">
    <property type="entry name" value="Acetyltransf_4"/>
    <property type="match status" value="1"/>
</dbReference>
<keyword evidence="2" id="KW-1185">Reference proteome</keyword>
<sequence length="194" mass="22986">MFEFKLMTADDLPQVLKWRTSKVVTQFMFTDIEADLHAQQQWFKRTKQDTSCCYWLIYYQEKAIGVLSINDIDVNHQSCSWGFYIGDENVRNLGGLIPPYFYNFVFSQTIIETITAEVMEHNQQVKKLHKLHGYQFIETLSQHVCKVEHYFDVDVFKLTKTAWLTKKRFAKFEASFERDVKLNVVLNTEIEKST</sequence>
<reference evidence="1 2" key="1">
    <citation type="submission" date="2018-01" db="EMBL/GenBank/DDBJ databases">
        <title>Genome sequence of a Cantenovulum-like bacteria.</title>
        <authorList>
            <person name="Tan W.R."/>
            <person name="Lau N.-S."/>
            <person name="Go F."/>
            <person name="Amirul A.-A.A."/>
        </authorList>
    </citation>
    <scope>NUCLEOTIDE SEQUENCE [LARGE SCALE GENOMIC DNA]</scope>
    <source>
        <strain evidence="1 2">CCB-QB4</strain>
    </source>
</reference>
<proteinExistence type="predicted"/>
<dbReference type="AlphaFoldDB" id="A0A2S0VU93"/>
<dbReference type="RefSeq" id="WP_108603855.1">
    <property type="nucleotide sequence ID" value="NZ_CP026604.1"/>
</dbReference>